<organism evidence="1 2">
    <name type="scientific">Byssothecium circinans</name>
    <dbReference type="NCBI Taxonomy" id="147558"/>
    <lineage>
        <taxon>Eukaryota</taxon>
        <taxon>Fungi</taxon>
        <taxon>Dikarya</taxon>
        <taxon>Ascomycota</taxon>
        <taxon>Pezizomycotina</taxon>
        <taxon>Dothideomycetes</taxon>
        <taxon>Pleosporomycetidae</taxon>
        <taxon>Pleosporales</taxon>
        <taxon>Massarineae</taxon>
        <taxon>Massarinaceae</taxon>
        <taxon>Byssothecium</taxon>
    </lineage>
</organism>
<evidence type="ECO:0008006" key="3">
    <source>
        <dbReference type="Google" id="ProtNLM"/>
    </source>
</evidence>
<dbReference type="Gene3D" id="3.30.70.100">
    <property type="match status" value="1"/>
</dbReference>
<dbReference type="OrthoDB" id="3542212at2759"/>
<keyword evidence="2" id="KW-1185">Reference proteome</keyword>
<reference evidence="1" key="1">
    <citation type="journal article" date="2020" name="Stud. Mycol.">
        <title>101 Dothideomycetes genomes: a test case for predicting lifestyles and emergence of pathogens.</title>
        <authorList>
            <person name="Haridas S."/>
            <person name="Albert R."/>
            <person name="Binder M."/>
            <person name="Bloem J."/>
            <person name="Labutti K."/>
            <person name="Salamov A."/>
            <person name="Andreopoulos B."/>
            <person name="Baker S."/>
            <person name="Barry K."/>
            <person name="Bills G."/>
            <person name="Bluhm B."/>
            <person name="Cannon C."/>
            <person name="Castanera R."/>
            <person name="Culley D."/>
            <person name="Daum C."/>
            <person name="Ezra D."/>
            <person name="Gonzalez J."/>
            <person name="Henrissat B."/>
            <person name="Kuo A."/>
            <person name="Liang C."/>
            <person name="Lipzen A."/>
            <person name="Lutzoni F."/>
            <person name="Magnuson J."/>
            <person name="Mondo S."/>
            <person name="Nolan M."/>
            <person name="Ohm R."/>
            <person name="Pangilinan J."/>
            <person name="Park H.-J."/>
            <person name="Ramirez L."/>
            <person name="Alfaro M."/>
            <person name="Sun H."/>
            <person name="Tritt A."/>
            <person name="Yoshinaga Y."/>
            <person name="Zwiers L.-H."/>
            <person name="Turgeon B."/>
            <person name="Goodwin S."/>
            <person name="Spatafora J."/>
            <person name="Crous P."/>
            <person name="Grigoriev I."/>
        </authorList>
    </citation>
    <scope>NUCLEOTIDE SEQUENCE</scope>
    <source>
        <strain evidence="1">CBS 675.92</strain>
    </source>
</reference>
<evidence type="ECO:0000313" key="2">
    <source>
        <dbReference type="Proteomes" id="UP000800035"/>
    </source>
</evidence>
<dbReference type="PANTHER" id="PTHR42052">
    <property type="entry name" value="ABM DOMAIN-CONTAINING PROTEIN"/>
    <property type="match status" value="1"/>
</dbReference>
<dbReference type="Proteomes" id="UP000800035">
    <property type="component" value="Unassembled WGS sequence"/>
</dbReference>
<dbReference type="PANTHER" id="PTHR42052:SF1">
    <property type="entry name" value="ABM DOMAIN-CONTAINING PROTEIN"/>
    <property type="match status" value="1"/>
</dbReference>
<sequence>MSSDESNTVSASTTPPVKPITEVARLRLHHGVSITDPQLRAKLRLARQMMKTYTGRSFYIMQSHHTLSAPPTDPDRDSQDNRVLYIIGEWDSIEQHMDEWIPSQDNQDLLKDLKEYLTVEWMFHIDTPHEKLPLPRTDDDMQKALTAEVVFSLERYVIKEGQREVFDSMFKMLCPLYQGYIRKANGTRLGSGWHLEKTAGKDSFCMVTAWRSTAEHVLWRDQDESLNFAAVEDSIVKNMIQTDHMKLLDI</sequence>
<accession>A0A6A5TV94</accession>
<dbReference type="EMBL" id="ML976992">
    <property type="protein sequence ID" value="KAF1956348.1"/>
    <property type="molecule type" value="Genomic_DNA"/>
</dbReference>
<protein>
    <recommendedName>
        <fullName evidence="3">ABM domain-containing protein</fullName>
    </recommendedName>
</protein>
<proteinExistence type="predicted"/>
<name>A0A6A5TV94_9PLEO</name>
<dbReference type="AlphaFoldDB" id="A0A6A5TV94"/>
<evidence type="ECO:0000313" key="1">
    <source>
        <dbReference type="EMBL" id="KAF1956348.1"/>
    </source>
</evidence>
<gene>
    <name evidence="1" type="ORF">CC80DRAFT_492592</name>
</gene>